<reference evidence="8 9" key="1">
    <citation type="journal article" date="2000" name="Nucleic Acids Res.">
        <title>Complete genome sequence of the alkaliphilic bacterium Bacillus halodurans and genomic sequence comparison with Bacillus subtilis.</title>
        <authorList>
            <person name="Takami H."/>
            <person name="Nakasone K."/>
            <person name="Takaki Y."/>
            <person name="Maeno G."/>
            <person name="Sasaki R."/>
            <person name="Masui N."/>
            <person name="Fuji F."/>
            <person name="Hirama C."/>
            <person name="Nakamura Y."/>
            <person name="Ogasawara N."/>
            <person name="Kuhara S."/>
            <person name="Horikoshi K."/>
        </authorList>
    </citation>
    <scope>NUCLEOTIDE SEQUENCE [LARGE SCALE GENOMIC DNA]</scope>
    <source>
        <strain evidence="9">ATCC BAA-125 / DSM 18197 / FERM 7344 / JCM 9153 / C-125</strain>
    </source>
</reference>
<feature type="transmembrane region" description="Helical" evidence="6">
    <location>
        <begin position="268"/>
        <end position="286"/>
    </location>
</feature>
<dbReference type="Pfam" id="PF03772">
    <property type="entry name" value="Competence"/>
    <property type="match status" value="1"/>
</dbReference>
<proteinExistence type="predicted"/>
<protein>
    <submittedName>
        <fullName evidence="8">Late competence operon required for DNA binding and uptake</fullName>
    </submittedName>
</protein>
<feature type="transmembrane region" description="Helical" evidence="6">
    <location>
        <begin position="334"/>
        <end position="353"/>
    </location>
</feature>
<feature type="transmembrane region" description="Helical" evidence="6">
    <location>
        <begin position="359"/>
        <end position="380"/>
    </location>
</feature>
<dbReference type="HOGENOM" id="CLU_010363_2_3_9"/>
<dbReference type="CDD" id="cd07731">
    <property type="entry name" value="ComA-like_MBL-fold"/>
    <property type="match status" value="1"/>
</dbReference>
<dbReference type="NCBIfam" id="TIGR00361">
    <property type="entry name" value="ComEC_Rec2"/>
    <property type="match status" value="1"/>
</dbReference>
<gene>
    <name evidence="8" type="primary">comEC</name>
</gene>
<dbReference type="EMBL" id="BA000004">
    <property type="protein sequence ID" value="BAB05054.1"/>
    <property type="molecule type" value="Genomic_DNA"/>
</dbReference>
<evidence type="ECO:0000256" key="3">
    <source>
        <dbReference type="ARBA" id="ARBA00022692"/>
    </source>
</evidence>
<keyword evidence="3 6" id="KW-0812">Transmembrane</keyword>
<feature type="transmembrane region" description="Helical" evidence="6">
    <location>
        <begin position="7"/>
        <end position="40"/>
    </location>
</feature>
<dbReference type="PANTHER" id="PTHR30619">
    <property type="entry name" value="DNA INTERNALIZATION/COMPETENCE PROTEIN COMEC/REC2"/>
    <property type="match status" value="1"/>
</dbReference>
<dbReference type="STRING" id="272558.gene:10727229"/>
<dbReference type="Proteomes" id="UP000001258">
    <property type="component" value="Chromosome"/>
</dbReference>
<evidence type="ECO:0000259" key="7">
    <source>
        <dbReference type="SMART" id="SM00849"/>
    </source>
</evidence>
<keyword evidence="5 6" id="KW-0472">Membrane</keyword>
<dbReference type="InterPro" id="IPR036866">
    <property type="entry name" value="RibonucZ/Hydroxyglut_hydro"/>
</dbReference>
<feature type="transmembrane region" description="Helical" evidence="6">
    <location>
        <begin position="46"/>
        <end position="66"/>
    </location>
</feature>
<name>Q9KD82_HALH5</name>
<organism evidence="8 9">
    <name type="scientific">Halalkalibacterium halodurans (strain ATCC BAA-125 / DSM 18197 / FERM 7344 / JCM 9153 / C-125)</name>
    <name type="common">Bacillus halodurans</name>
    <dbReference type="NCBI Taxonomy" id="272558"/>
    <lineage>
        <taxon>Bacteria</taxon>
        <taxon>Bacillati</taxon>
        <taxon>Bacillota</taxon>
        <taxon>Bacilli</taxon>
        <taxon>Bacillales</taxon>
        <taxon>Bacillaceae</taxon>
        <taxon>Halalkalibacterium (ex Joshi et al. 2022)</taxon>
    </lineage>
</organism>
<keyword evidence="9" id="KW-1185">Reference proteome</keyword>
<evidence type="ECO:0000256" key="6">
    <source>
        <dbReference type="SAM" id="Phobius"/>
    </source>
</evidence>
<dbReference type="InterPro" id="IPR004477">
    <property type="entry name" value="ComEC_N"/>
</dbReference>
<dbReference type="InterPro" id="IPR004797">
    <property type="entry name" value="Competence_ComEC/Rec2"/>
</dbReference>
<feature type="transmembrane region" description="Helical" evidence="6">
    <location>
        <begin position="392"/>
        <end position="415"/>
    </location>
</feature>
<evidence type="ECO:0000256" key="4">
    <source>
        <dbReference type="ARBA" id="ARBA00022989"/>
    </source>
</evidence>
<dbReference type="PIR" id="G83816">
    <property type="entry name" value="G83816"/>
</dbReference>
<dbReference type="InterPro" id="IPR035681">
    <property type="entry name" value="ComA-like_MBL"/>
</dbReference>
<dbReference type="InterPro" id="IPR025405">
    <property type="entry name" value="DUF4131"/>
</dbReference>
<evidence type="ECO:0000313" key="9">
    <source>
        <dbReference type="Proteomes" id="UP000001258"/>
    </source>
</evidence>
<evidence type="ECO:0000256" key="5">
    <source>
        <dbReference type="ARBA" id="ARBA00023136"/>
    </source>
</evidence>
<feature type="transmembrane region" description="Helical" evidence="6">
    <location>
        <begin position="234"/>
        <end position="256"/>
    </location>
</feature>
<feature type="transmembrane region" description="Helical" evidence="6">
    <location>
        <begin position="453"/>
        <end position="472"/>
    </location>
</feature>
<dbReference type="GO" id="GO:0030420">
    <property type="term" value="P:establishment of competence for transformation"/>
    <property type="evidence" value="ECO:0007669"/>
    <property type="project" value="InterPro"/>
</dbReference>
<feature type="domain" description="Metallo-beta-lactamase" evidence="7">
    <location>
        <begin position="513"/>
        <end position="725"/>
    </location>
</feature>
<comment type="subcellular location">
    <subcellularLocation>
        <location evidence="1">Cell membrane</location>
        <topology evidence="1">Multi-pass membrane protein</topology>
    </subcellularLocation>
</comment>
<dbReference type="OrthoDB" id="9761531at2"/>
<dbReference type="InterPro" id="IPR052159">
    <property type="entry name" value="Competence_DNA_uptake"/>
</dbReference>
<dbReference type="NCBIfam" id="TIGR00360">
    <property type="entry name" value="ComEC_N-term"/>
    <property type="match status" value="1"/>
</dbReference>
<sequence length="773" mass="86481">MASRIIFLFSLLIMLGLATGLRGFSALLGFLAFLLLLIIVCQQYRRFLLLFLAILLFLCAWLYGVVQERQNETQLYPLVQSVEGTLISDPELDGDQFSATVKTTDGEKVLIRGRVQAEAEKDKLEMTQIGMVCSFVGQLEIPSEPTNPYQFNYRQFLDNNRIHWIFRTDLTQWQCSDQPTTLFMKVKRWRSEQLQDIYDLASDETAGLIAAFVYGDRSELDGELLSAYQSLGVIHLLAVSGLHVGLVVAAVFYLFIRLGVTRERAYELLLLFLPFYAIVAGAAPSVVRAVGMTMTVLLAFRFQKRLAPIIVLSLVAVIYIIIEPYAIFQLGFQLSFLTTCALLLSSSTLLQAINRPLLSLVKVTFLAQLISMPVILYHFFELPILSVPLNLLFVPVVSFVLLPLSFFVASSLLIHPGVAELPLFILEIIVPIVHQLLLVLNEQSFAAVVIGKPSLNSVFLMMISLIIGWAWLERKEPFKAWGAFSVVLFLIAWQIYSPYWSNEAIVTMIDVGQGDSFLIELPRRKAVYMIDTGGWVTYGEMEPWQERRNTRDIGEQVLTPILKGKGIRGIDKLILTHGHEDHFGGAEGLVRSIKVDEVVYGYKHAEYTEREMEVLSALKKAGASIRFVKSGDQWVIGSSSFRVLSPFGDEEELNDQSVVVYAVIEGVRFLFTGDLEEVGEKRLLEGYGDLKADVLKVGHHGSATSTTDPFLEAVHPVVALISAGRNNLYGHPNQDVLAALEQHETFVLRTDLHGAVKLTIRDGGIYARVMTTD</sequence>
<keyword evidence="2" id="KW-1003">Cell membrane</keyword>
<feature type="transmembrane region" description="Helical" evidence="6">
    <location>
        <begin position="421"/>
        <end position="441"/>
    </location>
</feature>
<dbReference type="eggNOG" id="COG0658">
    <property type="taxonomic scope" value="Bacteria"/>
</dbReference>
<dbReference type="KEGG" id="bha:BH1335"/>
<dbReference type="Pfam" id="PF13567">
    <property type="entry name" value="DUF4131"/>
    <property type="match status" value="1"/>
</dbReference>
<evidence type="ECO:0000256" key="1">
    <source>
        <dbReference type="ARBA" id="ARBA00004651"/>
    </source>
</evidence>
<dbReference type="SUPFAM" id="SSF56281">
    <property type="entry name" value="Metallo-hydrolase/oxidoreductase"/>
    <property type="match status" value="1"/>
</dbReference>
<dbReference type="RefSeq" id="WP_010897502.1">
    <property type="nucleotide sequence ID" value="NC_002570.2"/>
</dbReference>
<dbReference type="InterPro" id="IPR001279">
    <property type="entry name" value="Metallo-B-lactamas"/>
</dbReference>
<feature type="transmembrane region" description="Helical" evidence="6">
    <location>
        <begin position="306"/>
        <end position="322"/>
    </location>
</feature>
<dbReference type="AlphaFoldDB" id="Q9KD82"/>
<accession>Q9KD82</accession>
<dbReference type="GO" id="GO:0005886">
    <property type="term" value="C:plasma membrane"/>
    <property type="evidence" value="ECO:0007669"/>
    <property type="project" value="UniProtKB-SubCell"/>
</dbReference>
<dbReference type="eggNOG" id="COG2333">
    <property type="taxonomic scope" value="Bacteria"/>
</dbReference>
<dbReference type="SMART" id="SM00849">
    <property type="entry name" value="Lactamase_B"/>
    <property type="match status" value="1"/>
</dbReference>
<evidence type="ECO:0000256" key="2">
    <source>
        <dbReference type="ARBA" id="ARBA00022475"/>
    </source>
</evidence>
<dbReference type="PANTHER" id="PTHR30619:SF1">
    <property type="entry name" value="RECOMBINATION PROTEIN 2"/>
    <property type="match status" value="1"/>
</dbReference>
<keyword evidence="4 6" id="KW-1133">Transmembrane helix</keyword>
<dbReference type="Gene3D" id="3.60.15.10">
    <property type="entry name" value="Ribonuclease Z/Hydroxyacylglutathione hydrolase-like"/>
    <property type="match status" value="1"/>
</dbReference>
<dbReference type="Pfam" id="PF00753">
    <property type="entry name" value="Lactamase_B"/>
    <property type="match status" value="1"/>
</dbReference>
<evidence type="ECO:0000313" key="8">
    <source>
        <dbReference type="EMBL" id="BAB05054.1"/>
    </source>
</evidence>